<dbReference type="EMBL" id="PZQS01000004">
    <property type="protein sequence ID" value="PVD32703.1"/>
    <property type="molecule type" value="Genomic_DNA"/>
</dbReference>
<gene>
    <name evidence="2" type="ORF">C0Q70_08148</name>
</gene>
<dbReference type="GO" id="GO:0006749">
    <property type="term" value="P:glutathione metabolic process"/>
    <property type="evidence" value="ECO:0007669"/>
    <property type="project" value="TreeGrafter"/>
</dbReference>
<dbReference type="PANTHER" id="PTHR43917:SF8">
    <property type="entry name" value="GH16740P-RELATED"/>
    <property type="match status" value="1"/>
</dbReference>
<sequence>MGKVNFFRQKVREVVKHLEEYYLAKTPFLSSDVITIADLFCACELQQLYPVLEEGLYESSAVVTAWMARVRKQTNPFFDEAHQVGRQVRVMYEKIKAQL</sequence>
<dbReference type="InterPro" id="IPR036282">
    <property type="entry name" value="Glutathione-S-Trfase_C_sf"/>
</dbReference>
<dbReference type="OrthoDB" id="422574at2759"/>
<keyword evidence="3" id="KW-1185">Reference proteome</keyword>
<evidence type="ECO:0000313" key="3">
    <source>
        <dbReference type="Proteomes" id="UP000245119"/>
    </source>
</evidence>
<reference evidence="2 3" key="1">
    <citation type="submission" date="2018-04" db="EMBL/GenBank/DDBJ databases">
        <title>The genome of golden apple snail Pomacea canaliculata provides insight into stress tolerance and invasive adaptation.</title>
        <authorList>
            <person name="Liu C."/>
            <person name="Liu B."/>
            <person name="Ren Y."/>
            <person name="Zhang Y."/>
            <person name="Wang H."/>
            <person name="Li S."/>
            <person name="Jiang F."/>
            <person name="Yin L."/>
            <person name="Zhang G."/>
            <person name="Qian W."/>
            <person name="Fan W."/>
        </authorList>
    </citation>
    <scope>NUCLEOTIDE SEQUENCE [LARGE SCALE GENOMIC DNA]</scope>
    <source>
        <strain evidence="2">SZHN2017</strain>
        <tissue evidence="2">Muscle</tissue>
    </source>
</reference>
<dbReference type="Proteomes" id="UP000245119">
    <property type="component" value="Linkage Group LG4"/>
</dbReference>
<organism evidence="2 3">
    <name type="scientific">Pomacea canaliculata</name>
    <name type="common">Golden apple snail</name>
    <dbReference type="NCBI Taxonomy" id="400727"/>
    <lineage>
        <taxon>Eukaryota</taxon>
        <taxon>Metazoa</taxon>
        <taxon>Spiralia</taxon>
        <taxon>Lophotrochozoa</taxon>
        <taxon>Mollusca</taxon>
        <taxon>Gastropoda</taxon>
        <taxon>Caenogastropoda</taxon>
        <taxon>Architaenioglossa</taxon>
        <taxon>Ampullarioidea</taxon>
        <taxon>Ampullariidae</taxon>
        <taxon>Pomacea</taxon>
    </lineage>
</organism>
<dbReference type="GO" id="GO:0005737">
    <property type="term" value="C:cytoplasm"/>
    <property type="evidence" value="ECO:0007669"/>
    <property type="project" value="TreeGrafter"/>
</dbReference>
<evidence type="ECO:0000313" key="2">
    <source>
        <dbReference type="EMBL" id="PVD32703.1"/>
    </source>
</evidence>
<name>A0A2T7PGZ7_POMCA</name>
<dbReference type="PANTHER" id="PTHR43917">
    <property type="match status" value="1"/>
</dbReference>
<dbReference type="Pfam" id="PF00043">
    <property type="entry name" value="GST_C"/>
    <property type="match status" value="1"/>
</dbReference>
<protein>
    <recommendedName>
        <fullName evidence="1">Glutathione S-transferase C-terminal domain-containing protein</fullName>
    </recommendedName>
</protein>
<comment type="caution">
    <text evidence="2">The sequence shown here is derived from an EMBL/GenBank/DDBJ whole genome shotgun (WGS) entry which is preliminary data.</text>
</comment>
<proteinExistence type="predicted"/>
<evidence type="ECO:0000259" key="1">
    <source>
        <dbReference type="Pfam" id="PF00043"/>
    </source>
</evidence>
<accession>A0A2T7PGZ7</accession>
<dbReference type="AlphaFoldDB" id="A0A2T7PGZ7"/>
<dbReference type="SUPFAM" id="SSF47616">
    <property type="entry name" value="GST C-terminal domain-like"/>
    <property type="match status" value="1"/>
</dbReference>
<dbReference type="InterPro" id="IPR004046">
    <property type="entry name" value="GST_C"/>
</dbReference>
<feature type="domain" description="Glutathione S-transferase C-terminal" evidence="1">
    <location>
        <begin position="9"/>
        <end position="72"/>
    </location>
</feature>
<dbReference type="STRING" id="400727.A0A2T7PGZ7"/>
<dbReference type="InterPro" id="IPR051369">
    <property type="entry name" value="GST_Theta"/>
</dbReference>
<dbReference type="GO" id="GO:0004364">
    <property type="term" value="F:glutathione transferase activity"/>
    <property type="evidence" value="ECO:0007669"/>
    <property type="project" value="TreeGrafter"/>
</dbReference>
<dbReference type="Gene3D" id="1.20.1050.10">
    <property type="match status" value="1"/>
</dbReference>